<dbReference type="PANTHER" id="PTHR42917:SF2">
    <property type="entry name" value="2,4-DIENOYL-COA REDUCTASE [(2E)-ENOYL-COA-PRODUCING]"/>
    <property type="match status" value="1"/>
</dbReference>
<feature type="domain" description="NADH:flavin oxidoreductase/NADH oxidase N-terminal" evidence="10">
    <location>
        <begin position="6"/>
        <end position="331"/>
    </location>
</feature>
<dbReference type="EMBL" id="ARZY01000033">
    <property type="protein sequence ID" value="EWH08939.1"/>
    <property type="molecule type" value="Genomic_DNA"/>
</dbReference>
<reference evidence="12 13" key="1">
    <citation type="journal article" date="2014" name="Genome Announc.">
        <title>Draft Genome Sequence of the Agar-Degrading Bacterium Catenovulum sp. Strain DS-2, Isolated from Intestines of Haliotis diversicolor.</title>
        <authorList>
            <person name="Shan D."/>
            <person name="Li X."/>
            <person name="Gu Z."/>
            <person name="Wei G."/>
            <person name="Gao Z."/>
            <person name="Shao Z."/>
        </authorList>
    </citation>
    <scope>NUCLEOTIDE SEQUENCE [LARGE SCALE GENOMIC DNA]</scope>
    <source>
        <strain evidence="12 13">DS-2</strain>
    </source>
</reference>
<dbReference type="Pfam" id="PF00724">
    <property type="entry name" value="Oxidored_FMN"/>
    <property type="match status" value="1"/>
</dbReference>
<dbReference type="RefSeq" id="WP_035015658.1">
    <property type="nucleotide sequence ID" value="NZ_ARZY01000033.1"/>
</dbReference>
<evidence type="ECO:0000256" key="1">
    <source>
        <dbReference type="ARBA" id="ARBA00001917"/>
    </source>
</evidence>
<evidence type="ECO:0000256" key="5">
    <source>
        <dbReference type="ARBA" id="ARBA00022643"/>
    </source>
</evidence>
<evidence type="ECO:0000256" key="8">
    <source>
        <dbReference type="ARBA" id="ARBA00023004"/>
    </source>
</evidence>
<dbReference type="SUPFAM" id="SSF51395">
    <property type="entry name" value="FMN-linked oxidoreductases"/>
    <property type="match status" value="1"/>
</dbReference>
<dbReference type="Gene3D" id="3.20.20.70">
    <property type="entry name" value="Aldolase class I"/>
    <property type="match status" value="1"/>
</dbReference>
<dbReference type="STRING" id="1328313.DS2_15059"/>
<name>W7Q812_9ALTE</name>
<organism evidence="12 13">
    <name type="scientific">Catenovulum agarivorans DS-2</name>
    <dbReference type="NCBI Taxonomy" id="1328313"/>
    <lineage>
        <taxon>Bacteria</taxon>
        <taxon>Pseudomonadati</taxon>
        <taxon>Pseudomonadota</taxon>
        <taxon>Gammaproteobacteria</taxon>
        <taxon>Alteromonadales</taxon>
        <taxon>Alteromonadaceae</taxon>
        <taxon>Catenovulum</taxon>
    </lineage>
</organism>
<evidence type="ECO:0000256" key="4">
    <source>
        <dbReference type="ARBA" id="ARBA00022630"/>
    </source>
</evidence>
<comment type="similarity">
    <text evidence="3">In the N-terminal section; belongs to the NADH:flavin oxidoreductase/NADH oxidase family.</text>
</comment>
<dbReference type="AlphaFoldDB" id="W7Q812"/>
<comment type="cofactor">
    <cofactor evidence="1">
        <name>FMN</name>
        <dbReference type="ChEBI" id="CHEBI:58210"/>
    </cofactor>
</comment>
<protein>
    <submittedName>
        <fullName evidence="12">NADH:flavin oxidoreductase</fullName>
    </submittedName>
</protein>
<evidence type="ECO:0000313" key="12">
    <source>
        <dbReference type="EMBL" id="EWH08939.1"/>
    </source>
</evidence>
<sequence length="675" mass="73710">MTQFPQLFQPLKLKHHTLKNRIIMGSMHTNLEESADGFDALAEFYRHRAENDVALIVTGGISPNASGVLAPKQAMMTSQADVEQHKQITQVVHKAGGKVCMQLLHAGRYGFHPDVVAPSAIQAPISPFKPKALTDKEINQQIKDFINAAVLAEQAGYDGVEIMGSEGYLINQFIAKRTNHRSDRWGGSLENRCRFALEVVKGIRAKLAENFVILFRLSVLDLVEQGSDKTEVLQLAKWLEDAGVDIINTGIGWHEARVPTIAAMVPNAVFSQASQLIKQHVDIPVVAVNRINMPDTAEQILQDGHADLISMARPFLADSAWVNKAQNGKVDEINTCIACNQACLDKVFLGHTASCLVNPVACRETELKFNPAAVVKNVAVIGAGVAGMAAAVYCSLRGHKVSLFEKRSEIGGQVNFAKNIPGKSEFSQLLRYFKTMLAKHNVDIHLHTDVAAEHLTHFDEVIVASGVQPRYPDIPGLEDFIGSKVFDYQQVLSGNVSLMGPSAIVGAGGIGVDVAVFLTEQLSLEDSCSKSDAELYCQQWGIDLTLEHTAGLTQPKVSANSDIYLLQRKAEPIGKNLAKTTGWIHKAHLQQHKVHMLSGVSYQEINQQGLVIEQYGQTRLLEVNNIVICSGQESVIPSWIVQLKQKVHFIGGAAKAAELDAERAIYQAAKIANVI</sequence>
<dbReference type="GO" id="GO:0046872">
    <property type="term" value="F:metal ion binding"/>
    <property type="evidence" value="ECO:0007669"/>
    <property type="project" value="UniProtKB-KW"/>
</dbReference>
<dbReference type="GO" id="GO:0010181">
    <property type="term" value="F:FMN binding"/>
    <property type="evidence" value="ECO:0007669"/>
    <property type="project" value="InterPro"/>
</dbReference>
<dbReference type="PANTHER" id="PTHR42917">
    <property type="entry name" value="2,4-DIENOYL-COA REDUCTASE"/>
    <property type="match status" value="1"/>
</dbReference>
<dbReference type="InterPro" id="IPR001155">
    <property type="entry name" value="OxRdtase_FMN_N"/>
</dbReference>
<evidence type="ECO:0000256" key="7">
    <source>
        <dbReference type="ARBA" id="ARBA00023002"/>
    </source>
</evidence>
<dbReference type="InterPro" id="IPR013785">
    <property type="entry name" value="Aldolase_TIM"/>
</dbReference>
<dbReference type="OrthoDB" id="8523426at2"/>
<dbReference type="InterPro" id="IPR051793">
    <property type="entry name" value="NADH:flavin_oxidoreductase"/>
</dbReference>
<dbReference type="PRINTS" id="PR00368">
    <property type="entry name" value="FADPNR"/>
</dbReference>
<dbReference type="InterPro" id="IPR023753">
    <property type="entry name" value="FAD/NAD-binding_dom"/>
</dbReference>
<dbReference type="GO" id="GO:0016491">
    <property type="term" value="F:oxidoreductase activity"/>
    <property type="evidence" value="ECO:0007669"/>
    <property type="project" value="UniProtKB-KW"/>
</dbReference>
<evidence type="ECO:0000259" key="11">
    <source>
        <dbReference type="Pfam" id="PF07992"/>
    </source>
</evidence>
<comment type="cofactor">
    <cofactor evidence="2">
        <name>[4Fe-4S] cluster</name>
        <dbReference type="ChEBI" id="CHEBI:49883"/>
    </cofactor>
</comment>
<dbReference type="eggNOG" id="COG0446">
    <property type="taxonomic scope" value="Bacteria"/>
</dbReference>
<dbReference type="CDD" id="cd02930">
    <property type="entry name" value="DCR_FMN"/>
    <property type="match status" value="1"/>
</dbReference>
<evidence type="ECO:0000259" key="10">
    <source>
        <dbReference type="Pfam" id="PF00724"/>
    </source>
</evidence>
<keyword evidence="7" id="KW-0560">Oxidoreductase</keyword>
<gene>
    <name evidence="12" type="ORF">DS2_15059</name>
</gene>
<dbReference type="SUPFAM" id="SSF51971">
    <property type="entry name" value="Nucleotide-binding domain"/>
    <property type="match status" value="1"/>
</dbReference>
<keyword evidence="4" id="KW-0285">Flavoprotein</keyword>
<evidence type="ECO:0000256" key="9">
    <source>
        <dbReference type="ARBA" id="ARBA00023014"/>
    </source>
</evidence>
<evidence type="ECO:0000256" key="3">
    <source>
        <dbReference type="ARBA" id="ARBA00011048"/>
    </source>
</evidence>
<keyword evidence="6" id="KW-0479">Metal-binding</keyword>
<accession>W7Q812</accession>
<evidence type="ECO:0000256" key="2">
    <source>
        <dbReference type="ARBA" id="ARBA00001966"/>
    </source>
</evidence>
<dbReference type="SUPFAM" id="SSF51905">
    <property type="entry name" value="FAD/NAD(P)-binding domain"/>
    <property type="match status" value="1"/>
</dbReference>
<keyword evidence="13" id="KW-1185">Reference proteome</keyword>
<dbReference type="Gene3D" id="3.40.50.720">
    <property type="entry name" value="NAD(P)-binding Rossmann-like Domain"/>
    <property type="match status" value="1"/>
</dbReference>
<dbReference type="Proteomes" id="UP000019276">
    <property type="component" value="Unassembled WGS sequence"/>
</dbReference>
<comment type="caution">
    <text evidence="12">The sequence shown here is derived from an EMBL/GenBank/DDBJ whole genome shotgun (WGS) entry which is preliminary data.</text>
</comment>
<keyword evidence="5" id="KW-0288">FMN</keyword>
<dbReference type="Gene3D" id="3.50.50.60">
    <property type="entry name" value="FAD/NAD(P)-binding domain"/>
    <property type="match status" value="1"/>
</dbReference>
<dbReference type="PATRIC" id="fig|1328313.3.peg.3072"/>
<keyword evidence="9" id="KW-0411">Iron-sulfur</keyword>
<feature type="domain" description="FAD/NAD(P)-binding" evidence="11">
    <location>
        <begin position="377"/>
        <end position="634"/>
    </location>
</feature>
<evidence type="ECO:0000256" key="6">
    <source>
        <dbReference type="ARBA" id="ARBA00022723"/>
    </source>
</evidence>
<proteinExistence type="inferred from homology"/>
<dbReference type="InterPro" id="IPR036188">
    <property type="entry name" value="FAD/NAD-bd_sf"/>
</dbReference>
<keyword evidence="8" id="KW-0408">Iron</keyword>
<evidence type="ECO:0000313" key="13">
    <source>
        <dbReference type="Proteomes" id="UP000019276"/>
    </source>
</evidence>
<dbReference type="PRINTS" id="PR00469">
    <property type="entry name" value="PNDRDTASEII"/>
</dbReference>
<dbReference type="GO" id="GO:0051536">
    <property type="term" value="F:iron-sulfur cluster binding"/>
    <property type="evidence" value="ECO:0007669"/>
    <property type="project" value="UniProtKB-KW"/>
</dbReference>
<dbReference type="Pfam" id="PF07992">
    <property type="entry name" value="Pyr_redox_2"/>
    <property type="match status" value="1"/>
</dbReference>
<dbReference type="eggNOG" id="COG1902">
    <property type="taxonomic scope" value="Bacteria"/>
</dbReference>